<dbReference type="EMBL" id="KQ248985">
    <property type="protein sequence ID" value="KNC71343.1"/>
    <property type="molecule type" value="Genomic_DNA"/>
</dbReference>
<feature type="non-terminal residue" evidence="1">
    <location>
        <position position="1"/>
    </location>
</feature>
<dbReference type="AlphaFoldDB" id="A0A0L0F563"/>
<dbReference type="GeneID" id="25916623"/>
<reference evidence="1 2" key="1">
    <citation type="submission" date="2011-02" db="EMBL/GenBank/DDBJ databases">
        <title>The Genome Sequence of Sphaeroforma arctica JP610.</title>
        <authorList>
            <consortium name="The Broad Institute Genome Sequencing Platform"/>
            <person name="Russ C."/>
            <person name="Cuomo C."/>
            <person name="Young S.K."/>
            <person name="Zeng Q."/>
            <person name="Gargeya S."/>
            <person name="Alvarado L."/>
            <person name="Berlin A."/>
            <person name="Chapman S.B."/>
            <person name="Chen Z."/>
            <person name="Freedman E."/>
            <person name="Gellesch M."/>
            <person name="Goldberg J."/>
            <person name="Griggs A."/>
            <person name="Gujja S."/>
            <person name="Heilman E."/>
            <person name="Heiman D."/>
            <person name="Howarth C."/>
            <person name="Mehta T."/>
            <person name="Neiman D."/>
            <person name="Pearson M."/>
            <person name="Roberts A."/>
            <person name="Saif S."/>
            <person name="Shea T."/>
            <person name="Shenoy N."/>
            <person name="Sisk P."/>
            <person name="Stolte C."/>
            <person name="Sykes S."/>
            <person name="White J."/>
            <person name="Yandava C."/>
            <person name="Burger G."/>
            <person name="Gray M.W."/>
            <person name="Holland P.W.H."/>
            <person name="King N."/>
            <person name="Lang F.B.F."/>
            <person name="Roger A.J."/>
            <person name="Ruiz-Trillo I."/>
            <person name="Haas B."/>
            <person name="Nusbaum C."/>
            <person name="Birren B."/>
        </authorList>
    </citation>
    <scope>NUCLEOTIDE SEQUENCE [LARGE SCALE GENOMIC DNA]</scope>
    <source>
        <strain evidence="1 2">JP610</strain>
    </source>
</reference>
<evidence type="ECO:0000313" key="1">
    <source>
        <dbReference type="EMBL" id="KNC71343.1"/>
    </source>
</evidence>
<name>A0A0L0F563_9EUKA</name>
<dbReference type="Proteomes" id="UP000054560">
    <property type="component" value="Unassembled WGS sequence"/>
</dbReference>
<protein>
    <submittedName>
        <fullName evidence="1">Uncharacterized protein</fullName>
    </submittedName>
</protein>
<organism evidence="1 2">
    <name type="scientific">Sphaeroforma arctica JP610</name>
    <dbReference type="NCBI Taxonomy" id="667725"/>
    <lineage>
        <taxon>Eukaryota</taxon>
        <taxon>Ichthyosporea</taxon>
        <taxon>Ichthyophonida</taxon>
        <taxon>Sphaeroforma</taxon>
    </lineage>
</organism>
<evidence type="ECO:0000313" key="2">
    <source>
        <dbReference type="Proteomes" id="UP000054560"/>
    </source>
</evidence>
<proteinExistence type="predicted"/>
<gene>
    <name evidence="1" type="ORF">SARC_16119</name>
</gene>
<sequence length="82" mass="8515">GNATDADALVGVVANVGGGVISVRTNGVVSAYETRHDALTRGLEQWTYMLGDGSASGNTQLELKYRNSGKDVQGPKVYAGVM</sequence>
<accession>A0A0L0F563</accession>
<keyword evidence="2" id="KW-1185">Reference proteome</keyword>
<dbReference type="RefSeq" id="XP_014145245.1">
    <property type="nucleotide sequence ID" value="XM_014289770.1"/>
</dbReference>